<evidence type="ECO:0000256" key="3">
    <source>
        <dbReference type="ARBA" id="ARBA00022692"/>
    </source>
</evidence>
<feature type="transmembrane region" description="Helical" evidence="6">
    <location>
        <begin position="82"/>
        <end position="101"/>
    </location>
</feature>
<feature type="domain" description="Major facilitator superfamily (MFS) profile" evidence="7">
    <location>
        <begin position="17"/>
        <end position="472"/>
    </location>
</feature>
<feature type="transmembrane region" description="Helical" evidence="6">
    <location>
        <begin position="209"/>
        <end position="227"/>
    </location>
</feature>
<dbReference type="Gene3D" id="1.20.1720.10">
    <property type="entry name" value="Multidrug resistance protein D"/>
    <property type="match status" value="1"/>
</dbReference>
<dbReference type="GO" id="GO:0022857">
    <property type="term" value="F:transmembrane transporter activity"/>
    <property type="evidence" value="ECO:0007669"/>
    <property type="project" value="InterPro"/>
</dbReference>
<feature type="transmembrane region" description="Helical" evidence="6">
    <location>
        <begin position="239"/>
        <end position="257"/>
    </location>
</feature>
<dbReference type="InterPro" id="IPR036259">
    <property type="entry name" value="MFS_trans_sf"/>
</dbReference>
<dbReference type="EMBL" id="LUGO01000065">
    <property type="protein sequence ID" value="OXS39072.1"/>
    <property type="molecule type" value="Genomic_DNA"/>
</dbReference>
<keyword evidence="2" id="KW-0813">Transport</keyword>
<dbReference type="PROSITE" id="PS50850">
    <property type="entry name" value="MFS"/>
    <property type="match status" value="1"/>
</dbReference>
<feature type="transmembrane region" description="Helical" evidence="6">
    <location>
        <begin position="12"/>
        <end position="35"/>
    </location>
</feature>
<feature type="transmembrane region" description="Helical" evidence="6">
    <location>
        <begin position="337"/>
        <end position="356"/>
    </location>
</feature>
<reference evidence="8 9" key="1">
    <citation type="submission" date="2016-03" db="EMBL/GenBank/DDBJ databases">
        <title>Sequencing of Lactobacillus Species from Commercial Turkeys.</title>
        <authorList>
            <person name="Johnson T.J."/>
            <person name="Youmans B.P."/>
            <person name="Case K.A."/>
        </authorList>
    </citation>
    <scope>NUCLEOTIDE SEQUENCE [LARGE SCALE GENOMIC DNA]</scope>
    <source>
        <strain evidence="8 9">UMNLA1</strain>
    </source>
</reference>
<dbReference type="Pfam" id="PF07690">
    <property type="entry name" value="MFS_1"/>
    <property type="match status" value="1"/>
</dbReference>
<dbReference type="GO" id="GO:0005886">
    <property type="term" value="C:plasma membrane"/>
    <property type="evidence" value="ECO:0007669"/>
    <property type="project" value="UniProtKB-SubCell"/>
</dbReference>
<sequence length="472" mass="51089">MDVDYSYQQTKFSHLAFISTLLLGTFTMSISQSALSTAYPTLMSAFHLSAATIQWLTTGFMLVMCISMPLSPWLLNNFSFKTMFLGDLVLFDLGSLIIVLTPLKLQSFGFAIMMLGRILEAFAVGILFPSYQTVLLTITPPAKRGSTMGLAGLVMGSALACGPIISGLILKFFKWQSLFVVFICLISLVIILAASGFIKDVMPRHPNKLDWYSVFFSLGLIGLVYVFNSLAKGTGNLKVNLGLLVVSLVLLALFVYRQLQATNPLLDLRVLKSFNYDLALLLTACSYIALIVVTIIFPLYYQGVLRVSPFISGLALVPGAVFLSLLNFLAGKLADHLGFKPTILIGMIMISGGWYLTSNLLSFQSLTLMIICAAIIEGGNAFVMMPAITLGSNFLSPKLVSHGTAVITTVRQVLGSAGVALATIILTQVSDHQQLLGLTHLAATLTAFSYVCYTMLVLELCGLGLALFIKSK</sequence>
<dbReference type="PANTHER" id="PTHR42718">
    <property type="entry name" value="MAJOR FACILITATOR SUPERFAMILY MULTIDRUG TRANSPORTER MFSC"/>
    <property type="match status" value="1"/>
</dbReference>
<evidence type="ECO:0000313" key="8">
    <source>
        <dbReference type="EMBL" id="OXS39072.1"/>
    </source>
</evidence>
<feature type="transmembrane region" description="Helical" evidence="6">
    <location>
        <begin position="307"/>
        <end position="330"/>
    </location>
</feature>
<evidence type="ECO:0000256" key="1">
    <source>
        <dbReference type="ARBA" id="ARBA00004651"/>
    </source>
</evidence>
<evidence type="ECO:0000259" key="7">
    <source>
        <dbReference type="PROSITE" id="PS50850"/>
    </source>
</evidence>
<dbReference type="Gene3D" id="1.20.1250.20">
    <property type="entry name" value="MFS general substrate transporter like domains"/>
    <property type="match status" value="1"/>
</dbReference>
<feature type="transmembrane region" description="Helical" evidence="6">
    <location>
        <begin position="447"/>
        <end position="469"/>
    </location>
</feature>
<evidence type="ECO:0000256" key="6">
    <source>
        <dbReference type="SAM" id="Phobius"/>
    </source>
</evidence>
<dbReference type="SUPFAM" id="SSF103473">
    <property type="entry name" value="MFS general substrate transporter"/>
    <property type="match status" value="1"/>
</dbReference>
<comment type="caution">
    <text evidence="8">The sequence shown here is derived from an EMBL/GenBank/DDBJ whole genome shotgun (WGS) entry which is preliminary data.</text>
</comment>
<feature type="transmembrane region" description="Helical" evidence="6">
    <location>
        <begin position="55"/>
        <end position="75"/>
    </location>
</feature>
<evidence type="ECO:0000256" key="5">
    <source>
        <dbReference type="ARBA" id="ARBA00023136"/>
    </source>
</evidence>
<comment type="subcellular location">
    <subcellularLocation>
        <location evidence="1">Cell membrane</location>
        <topology evidence="1">Multi-pass membrane protein</topology>
    </subcellularLocation>
</comment>
<evidence type="ECO:0000313" key="9">
    <source>
        <dbReference type="Proteomes" id="UP000215261"/>
    </source>
</evidence>
<dbReference type="InterPro" id="IPR020846">
    <property type="entry name" value="MFS_dom"/>
</dbReference>
<organism evidence="8 9">
    <name type="scientific">Ligilactobacillus agilis</name>
    <dbReference type="NCBI Taxonomy" id="1601"/>
    <lineage>
        <taxon>Bacteria</taxon>
        <taxon>Bacillati</taxon>
        <taxon>Bacillota</taxon>
        <taxon>Bacilli</taxon>
        <taxon>Lactobacillales</taxon>
        <taxon>Lactobacillaceae</taxon>
        <taxon>Ligilactobacillus</taxon>
    </lineage>
</organism>
<feature type="transmembrane region" description="Helical" evidence="6">
    <location>
        <begin position="107"/>
        <end position="128"/>
    </location>
</feature>
<feature type="transmembrane region" description="Helical" evidence="6">
    <location>
        <begin position="368"/>
        <end position="391"/>
    </location>
</feature>
<evidence type="ECO:0000256" key="4">
    <source>
        <dbReference type="ARBA" id="ARBA00022989"/>
    </source>
</evidence>
<accession>A0A226RJD3</accession>
<feature type="transmembrane region" description="Helical" evidence="6">
    <location>
        <begin position="278"/>
        <end position="301"/>
    </location>
</feature>
<evidence type="ECO:0000256" key="2">
    <source>
        <dbReference type="ARBA" id="ARBA00022448"/>
    </source>
</evidence>
<feature type="transmembrane region" description="Helical" evidence="6">
    <location>
        <begin position="403"/>
        <end position="427"/>
    </location>
</feature>
<dbReference type="PANTHER" id="PTHR42718:SF9">
    <property type="entry name" value="MAJOR FACILITATOR SUPERFAMILY MULTIDRUG TRANSPORTER MFSC"/>
    <property type="match status" value="1"/>
</dbReference>
<protein>
    <submittedName>
        <fullName evidence="8">MFS transporter</fullName>
    </submittedName>
</protein>
<feature type="transmembrane region" description="Helical" evidence="6">
    <location>
        <begin position="149"/>
        <end position="169"/>
    </location>
</feature>
<dbReference type="RefSeq" id="WP_089144085.1">
    <property type="nucleotide sequence ID" value="NZ_LUGD01000090.1"/>
</dbReference>
<keyword evidence="5 6" id="KW-0472">Membrane</keyword>
<keyword evidence="4 6" id="KW-1133">Transmembrane helix</keyword>
<dbReference type="InterPro" id="IPR011701">
    <property type="entry name" value="MFS"/>
</dbReference>
<dbReference type="Proteomes" id="UP000215261">
    <property type="component" value="Unassembled WGS sequence"/>
</dbReference>
<proteinExistence type="predicted"/>
<dbReference type="AlphaFoldDB" id="A0A226RJD3"/>
<gene>
    <name evidence="8" type="ORF">AYP69_00945</name>
</gene>
<name>A0A226RJD3_9LACO</name>
<keyword evidence="3 6" id="KW-0812">Transmembrane</keyword>
<feature type="transmembrane region" description="Helical" evidence="6">
    <location>
        <begin position="175"/>
        <end position="197"/>
    </location>
</feature>